<evidence type="ECO:0000313" key="1">
    <source>
        <dbReference type="EMBL" id="UYB35383.1"/>
    </source>
</evidence>
<dbReference type="Proteomes" id="UP001063368">
    <property type="component" value="Chromosome"/>
</dbReference>
<proteinExistence type="predicted"/>
<gene>
    <name evidence="1" type="ORF">N9A08_12185</name>
</gene>
<sequence>MKNRFASIPSAGTSAVPAGLSRRNILTLAGILGGSAALAACGGPSTAGTGGAVETAGTDWGSITPADRITWWSNHPGASKPIEEELIRRFTAETGIEVDLVTAGANYDEVAQRFQASAGTNNVPDLVGASDVWWFRYMINGQILPVDDVAAHLGIDTADYNTGLYNDYEFNGSHWAFPYARSTPLFYYNRTLFKAAGLPDRAPKTWDEYNSWAPDLAAANGGAVPMALGSDTSWSAWWFCNIMWGLGGQYSKEWTLTLDDPKTLEAGEFLRRMIHRDQTVAVSAADYVADFTAGVSSCTIASTGSLSGILEAAKFDVGTGFLPEGPAGPGCPTGGTGIAIAAEKSPEQQLAAAMFLQFIGEPEQTAYFSANTGYMPVRTSAADSAEMQAVYAKAPQFRTAVDQLATTRVQDWARSFVPSGDQHLTTALEKIMLQDTPAADAFAAASDAIAKSFEQNVEPYL</sequence>
<organism evidence="1 2">
    <name type="scientific">Arthrobacter koreensis</name>
    <dbReference type="NCBI Taxonomy" id="199136"/>
    <lineage>
        <taxon>Bacteria</taxon>
        <taxon>Bacillati</taxon>
        <taxon>Actinomycetota</taxon>
        <taxon>Actinomycetes</taxon>
        <taxon>Micrococcales</taxon>
        <taxon>Micrococcaceae</taxon>
        <taxon>Arthrobacter</taxon>
    </lineage>
</organism>
<name>A0ABY6FQF4_9MICC</name>
<dbReference type="InterPro" id="IPR050490">
    <property type="entry name" value="Bact_solute-bd_prot1"/>
</dbReference>
<evidence type="ECO:0000313" key="2">
    <source>
        <dbReference type="Proteomes" id="UP001063368"/>
    </source>
</evidence>
<dbReference type="SUPFAM" id="SSF53850">
    <property type="entry name" value="Periplasmic binding protein-like II"/>
    <property type="match status" value="1"/>
</dbReference>
<protein>
    <submittedName>
        <fullName evidence="1">ABC transporter substrate-binding protein</fullName>
    </submittedName>
</protein>
<reference evidence="1" key="1">
    <citation type="submission" date="2022-09" db="EMBL/GenBank/DDBJ databases">
        <authorList>
            <person name="Li D."/>
            <person name="Cheng J."/>
            <person name="Li Y."/>
        </authorList>
    </citation>
    <scope>NUCLEOTIDE SEQUENCE</scope>
    <source>
        <strain evidence="1">DL</strain>
    </source>
</reference>
<dbReference type="RefSeq" id="WP_091602701.1">
    <property type="nucleotide sequence ID" value="NZ_BAAAKG010000001.1"/>
</dbReference>
<dbReference type="PROSITE" id="PS51318">
    <property type="entry name" value="TAT"/>
    <property type="match status" value="1"/>
</dbReference>
<dbReference type="Gene3D" id="3.40.190.10">
    <property type="entry name" value="Periplasmic binding protein-like II"/>
    <property type="match status" value="1"/>
</dbReference>
<dbReference type="PANTHER" id="PTHR43649:SF30">
    <property type="entry name" value="ABC TRANSPORTER SUBSTRATE-BINDING PROTEIN"/>
    <property type="match status" value="1"/>
</dbReference>
<dbReference type="CDD" id="cd14748">
    <property type="entry name" value="PBP2_UgpB"/>
    <property type="match status" value="1"/>
</dbReference>
<keyword evidence="2" id="KW-1185">Reference proteome</keyword>
<dbReference type="PANTHER" id="PTHR43649">
    <property type="entry name" value="ARABINOSE-BINDING PROTEIN-RELATED"/>
    <property type="match status" value="1"/>
</dbReference>
<dbReference type="InterPro" id="IPR006311">
    <property type="entry name" value="TAT_signal"/>
</dbReference>
<dbReference type="Pfam" id="PF13416">
    <property type="entry name" value="SBP_bac_8"/>
    <property type="match status" value="1"/>
</dbReference>
<dbReference type="EMBL" id="CP106856">
    <property type="protein sequence ID" value="UYB35383.1"/>
    <property type="molecule type" value="Genomic_DNA"/>
</dbReference>
<dbReference type="InterPro" id="IPR006059">
    <property type="entry name" value="SBP"/>
</dbReference>
<accession>A0ABY6FQF4</accession>
<dbReference type="GeneID" id="95606087"/>